<sequence>MAERNFVKYYGWSAIELRAHGKSIFFDPFFRPYCGAHWFDLGDFAHADLVCVTHGHEEHFLDVPQVLKESGARAIATPSVCRFLARRNKLPQAQLLPGEWGQTVRADGFAIGLFPWKHRDINLVKAMTKAVFHGNATQLSWAWSSATNAPFYSGYTGFHVTLPDGSTVLNYNEGFNSKTTDEDLAQLKRQHPRVDVLLAGMQLFFIEDVVRGVKALAPKVVFLYPPHEKFHEMMEVKSAAWEDFAAAIRSECPQVQVVLAYPGTVMDLGDFSSELQAPRRLAA</sequence>
<dbReference type="EMBL" id="BBYR01000038">
    <property type="protein sequence ID" value="GAP36740.1"/>
    <property type="molecule type" value="Genomic_DNA"/>
</dbReference>
<dbReference type="InterPro" id="IPR036866">
    <property type="entry name" value="RibonucZ/Hydroxyglut_hydro"/>
</dbReference>
<dbReference type="OrthoDB" id="9805728at2"/>
<reference evidence="2" key="1">
    <citation type="submission" date="2015-07" db="EMBL/GenBank/DDBJ databases">
        <title>Discovery of a poly(ethylene terephthalate assimilation.</title>
        <authorList>
            <person name="Yoshida S."/>
            <person name="Hiraga K."/>
            <person name="Takehana T."/>
            <person name="Taniguchi I."/>
            <person name="Yamaji H."/>
            <person name="Maeda Y."/>
            <person name="Toyohara K."/>
            <person name="Miyamoto K."/>
            <person name="Kimura Y."/>
            <person name="Oda K."/>
        </authorList>
    </citation>
    <scope>NUCLEOTIDE SEQUENCE [LARGE SCALE GENOMIC DNA]</scope>
    <source>
        <strain evidence="2">NBRC 110686 / TISTR 2288 / 201-F6</strain>
    </source>
</reference>
<dbReference type="AlphaFoldDB" id="A0A0K8P3G2"/>
<dbReference type="PANTHER" id="PTHR43546">
    <property type="entry name" value="UPF0173 METAL-DEPENDENT HYDROLASE MJ1163-RELATED"/>
    <property type="match status" value="1"/>
</dbReference>
<dbReference type="SUPFAM" id="SSF56281">
    <property type="entry name" value="Metallo-hydrolase/oxidoreductase"/>
    <property type="match status" value="1"/>
</dbReference>
<comment type="caution">
    <text evidence="1">The sequence shown here is derived from an EMBL/GenBank/DDBJ whole genome shotgun (WGS) entry which is preliminary data.</text>
</comment>
<organism evidence="1 2">
    <name type="scientific">Piscinibacter sakaiensis</name>
    <name type="common">Ideonella sakaiensis</name>
    <dbReference type="NCBI Taxonomy" id="1547922"/>
    <lineage>
        <taxon>Bacteria</taxon>
        <taxon>Pseudomonadati</taxon>
        <taxon>Pseudomonadota</taxon>
        <taxon>Betaproteobacteria</taxon>
        <taxon>Burkholderiales</taxon>
        <taxon>Sphaerotilaceae</taxon>
        <taxon>Piscinibacter</taxon>
    </lineage>
</organism>
<keyword evidence="2" id="KW-1185">Reference proteome</keyword>
<evidence type="ECO:0008006" key="3">
    <source>
        <dbReference type="Google" id="ProtNLM"/>
    </source>
</evidence>
<reference evidence="1 2" key="2">
    <citation type="journal article" date="2016" name="Science">
        <title>A bacterium that degrades and assimilates poly(ethylene terephthalate).</title>
        <authorList>
            <person name="Yoshida S."/>
            <person name="Hiraga K."/>
            <person name="Takehana T."/>
            <person name="Taniguchi I."/>
            <person name="Yamaji H."/>
            <person name="Maeda Y."/>
            <person name="Toyohara K."/>
            <person name="Miyamoto K."/>
            <person name="Kimura Y."/>
            <person name="Oda K."/>
        </authorList>
    </citation>
    <scope>NUCLEOTIDE SEQUENCE [LARGE SCALE GENOMIC DNA]</scope>
    <source>
        <strain evidence="2">NBRC 110686 / TISTR 2288 / 201-F6</strain>
    </source>
</reference>
<dbReference type="Proteomes" id="UP000037660">
    <property type="component" value="Unassembled WGS sequence"/>
</dbReference>
<dbReference type="RefSeq" id="WP_054020721.1">
    <property type="nucleotide sequence ID" value="NZ_BBYR01000038.1"/>
</dbReference>
<name>A0A0K8P3G2_PISS1</name>
<accession>A0A0K8P3G2</accession>
<proteinExistence type="predicted"/>
<dbReference type="Gene3D" id="3.60.15.10">
    <property type="entry name" value="Ribonuclease Z/Hydroxyacylglutathione hydrolase-like"/>
    <property type="match status" value="1"/>
</dbReference>
<dbReference type="PANTHER" id="PTHR43546:SF3">
    <property type="entry name" value="UPF0173 METAL-DEPENDENT HYDROLASE MJ1163"/>
    <property type="match status" value="1"/>
</dbReference>
<protein>
    <recommendedName>
        <fullName evidence="3">Metallo-beta-lactamase domain-containing protein</fullName>
    </recommendedName>
</protein>
<dbReference type="InterPro" id="IPR050114">
    <property type="entry name" value="UPF0173_UPF0282_UlaG_hydrolase"/>
</dbReference>
<dbReference type="STRING" id="1547922.ISF6_2580"/>
<evidence type="ECO:0000313" key="1">
    <source>
        <dbReference type="EMBL" id="GAP36740.1"/>
    </source>
</evidence>
<evidence type="ECO:0000313" key="2">
    <source>
        <dbReference type="Proteomes" id="UP000037660"/>
    </source>
</evidence>
<gene>
    <name evidence="1" type="ORF">ISF6_2580</name>
</gene>